<reference evidence="3 4" key="1">
    <citation type="journal article" date="2019" name="Int. J. Syst. Evol. Microbiol.">
        <title>The Global Catalogue of Microorganisms (GCM) 10K type strain sequencing project: providing services to taxonomists for standard genome sequencing and annotation.</title>
        <authorList>
            <consortium name="The Broad Institute Genomics Platform"/>
            <consortium name="The Broad Institute Genome Sequencing Center for Infectious Disease"/>
            <person name="Wu L."/>
            <person name="Ma J."/>
        </authorList>
    </citation>
    <scope>NUCLEOTIDE SEQUENCE [LARGE SCALE GENOMIC DNA]</scope>
    <source>
        <strain evidence="3 4">SKJ47</strain>
    </source>
</reference>
<dbReference type="InterPro" id="IPR013785">
    <property type="entry name" value="Aldolase_TIM"/>
</dbReference>
<evidence type="ECO:0000256" key="1">
    <source>
        <dbReference type="SAM" id="MobiDB-lite"/>
    </source>
</evidence>
<organism evidence="3 4">
    <name type="scientific">Halopenitus salinus</name>
    <dbReference type="NCBI Taxonomy" id="1198295"/>
    <lineage>
        <taxon>Archaea</taxon>
        <taxon>Methanobacteriati</taxon>
        <taxon>Methanobacteriota</taxon>
        <taxon>Stenosarchaea group</taxon>
        <taxon>Halobacteria</taxon>
        <taxon>Halobacteriales</taxon>
        <taxon>Haloferacaceae</taxon>
        <taxon>Halopenitus</taxon>
    </lineage>
</organism>
<feature type="domain" description="DUS-like FMN-binding" evidence="2">
    <location>
        <begin position="98"/>
        <end position="251"/>
    </location>
</feature>
<keyword evidence="4" id="KW-1185">Reference proteome</keyword>
<evidence type="ECO:0000259" key="2">
    <source>
        <dbReference type="Pfam" id="PF01207"/>
    </source>
</evidence>
<dbReference type="Gene3D" id="3.20.20.70">
    <property type="entry name" value="Aldolase class I"/>
    <property type="match status" value="1"/>
</dbReference>
<accession>A0ABD5URU7</accession>
<feature type="compositionally biased region" description="Basic and acidic residues" evidence="1">
    <location>
        <begin position="272"/>
        <end position="288"/>
    </location>
</feature>
<name>A0ABD5URU7_9EURY</name>
<dbReference type="SUPFAM" id="SSF51395">
    <property type="entry name" value="FMN-linked oxidoreductases"/>
    <property type="match status" value="1"/>
</dbReference>
<evidence type="ECO:0000313" key="3">
    <source>
        <dbReference type="EMBL" id="MFC6891873.1"/>
    </source>
</evidence>
<feature type="region of interest" description="Disordered" evidence="1">
    <location>
        <begin position="255"/>
        <end position="288"/>
    </location>
</feature>
<evidence type="ECO:0000313" key="4">
    <source>
        <dbReference type="Proteomes" id="UP001596296"/>
    </source>
</evidence>
<dbReference type="EMBL" id="JBHSXL010000003">
    <property type="protein sequence ID" value="MFC6891873.1"/>
    <property type="molecule type" value="Genomic_DNA"/>
</dbReference>
<protein>
    <submittedName>
        <fullName evidence="3">tRNA-dihydrouridine synthase</fullName>
    </submittedName>
</protein>
<dbReference type="InterPro" id="IPR035587">
    <property type="entry name" value="DUS-like_FMN-bd"/>
</dbReference>
<proteinExistence type="predicted"/>
<dbReference type="RefSeq" id="WP_379740937.1">
    <property type="nucleotide sequence ID" value="NZ_JBHSVN010000001.1"/>
</dbReference>
<comment type="caution">
    <text evidence="3">The sequence shown here is derived from an EMBL/GenBank/DDBJ whole genome shotgun (WGS) entry which is preliminary data.</text>
</comment>
<dbReference type="Pfam" id="PF01207">
    <property type="entry name" value="Dus"/>
    <property type="match status" value="1"/>
</dbReference>
<dbReference type="AlphaFoldDB" id="A0ABD5URU7"/>
<sequence>MTRAESRRRKAGVPFDPPVAAASLSGRSDAAWARTAAPYVGCAFLGGIALDPESRSAARDLVERDREEFLPPDPVAFVDAQLEALAEVDVRPAVNVRSATIEPVREVARVCADHEAILEINAHCRQPELCAVNCGESLLADRDRLSRYVQAAAETGATVSVKVRAEVPGVDLAVVAAAIEDAGAAIVHVDAMDSESVIADVDRAADLWTIANNEVRGAESVREYLAFGADGVSVGRPSDDPRVLERVARAVERFAAADEDVDASDDTVDPSDDGRDERLRTDPEGAEP</sequence>
<dbReference type="PANTHER" id="PTHR11082">
    <property type="entry name" value="TRNA-DIHYDROURIDINE SYNTHASE"/>
    <property type="match status" value="1"/>
</dbReference>
<gene>
    <name evidence="3" type="ORF">ACFQE9_04480</name>
</gene>
<dbReference type="PANTHER" id="PTHR11082:SF36">
    <property type="entry name" value="DUS-LIKE FMN-BINDING DOMAIN-CONTAINING PROTEIN"/>
    <property type="match status" value="1"/>
</dbReference>
<dbReference type="Proteomes" id="UP001596296">
    <property type="component" value="Unassembled WGS sequence"/>
</dbReference>
<feature type="compositionally biased region" description="Acidic residues" evidence="1">
    <location>
        <begin position="257"/>
        <end position="271"/>
    </location>
</feature>